<dbReference type="Proteomes" id="UP000179052">
    <property type="component" value="Unassembled WGS sequence"/>
</dbReference>
<feature type="transmembrane region" description="Helical" evidence="1">
    <location>
        <begin position="29"/>
        <end position="49"/>
    </location>
</feature>
<accession>A0A1G2LLG5</accession>
<evidence type="ECO:0000313" key="2">
    <source>
        <dbReference type="EMBL" id="OHA11652.1"/>
    </source>
</evidence>
<evidence type="ECO:0000256" key="1">
    <source>
        <dbReference type="SAM" id="Phobius"/>
    </source>
</evidence>
<keyword evidence="1" id="KW-1133">Transmembrane helix</keyword>
<comment type="caution">
    <text evidence="2">The sequence shown here is derived from an EMBL/GenBank/DDBJ whole genome shotgun (WGS) entry which is preliminary data.</text>
</comment>
<keyword evidence="1" id="KW-0472">Membrane</keyword>
<proteinExistence type="predicted"/>
<sequence>MEEINQTMINGVNSAGPAASPSTAHHSKLYLWIVVAVGFVALAGLWWYYRQSQVETDALWQQIQMTIQPLEDPQTAALKQQSSSDSIDSIDADLKAANFNDIDKEGGAIIEALNR</sequence>
<protein>
    <submittedName>
        <fullName evidence="2">Uncharacterized protein</fullName>
    </submittedName>
</protein>
<reference evidence="2 3" key="1">
    <citation type="journal article" date="2016" name="Nat. Commun.">
        <title>Thousands of microbial genomes shed light on interconnected biogeochemical processes in an aquifer system.</title>
        <authorList>
            <person name="Anantharaman K."/>
            <person name="Brown C.T."/>
            <person name="Hug L.A."/>
            <person name="Sharon I."/>
            <person name="Castelle C.J."/>
            <person name="Probst A.J."/>
            <person name="Thomas B.C."/>
            <person name="Singh A."/>
            <person name="Wilkins M.J."/>
            <person name="Karaoz U."/>
            <person name="Brodie E.L."/>
            <person name="Williams K.H."/>
            <person name="Hubbard S.S."/>
            <person name="Banfield J.F."/>
        </authorList>
    </citation>
    <scope>NUCLEOTIDE SEQUENCE [LARGE SCALE GENOMIC DNA]</scope>
</reference>
<gene>
    <name evidence="2" type="ORF">A3H71_02670</name>
</gene>
<dbReference type="EMBL" id="MHQV01000004">
    <property type="protein sequence ID" value="OHA11652.1"/>
    <property type="molecule type" value="Genomic_DNA"/>
</dbReference>
<organism evidence="2 3">
    <name type="scientific">Candidatus Sungbacteria bacterium RIFCSPLOWO2_02_FULL_48_13b</name>
    <dbReference type="NCBI Taxonomy" id="1802283"/>
    <lineage>
        <taxon>Bacteria</taxon>
        <taxon>Candidatus Sungiibacteriota</taxon>
    </lineage>
</organism>
<dbReference type="AlphaFoldDB" id="A0A1G2LLG5"/>
<name>A0A1G2LLG5_9BACT</name>
<keyword evidence="1" id="KW-0812">Transmembrane</keyword>
<evidence type="ECO:0000313" key="3">
    <source>
        <dbReference type="Proteomes" id="UP000179052"/>
    </source>
</evidence>